<keyword evidence="3 7" id="KW-0067">ATP-binding</keyword>
<keyword evidence="1" id="KW-0813">Transport</keyword>
<dbReference type="InterPro" id="IPR050093">
    <property type="entry name" value="ABC_SmlMolc_Importer"/>
</dbReference>
<dbReference type="Proteomes" id="UP000509303">
    <property type="component" value="Chromosome"/>
</dbReference>
<dbReference type="InterPro" id="IPR027417">
    <property type="entry name" value="P-loop_NTPase"/>
</dbReference>
<feature type="region of interest" description="Disordered" evidence="5">
    <location>
        <begin position="1"/>
        <end position="94"/>
    </location>
</feature>
<dbReference type="PANTHER" id="PTHR42781">
    <property type="entry name" value="SPERMIDINE/PUTRESCINE IMPORT ATP-BINDING PROTEIN POTA"/>
    <property type="match status" value="1"/>
</dbReference>
<dbReference type="InterPro" id="IPR008995">
    <property type="entry name" value="Mo/tungstate-bd_C_term_dom"/>
</dbReference>
<evidence type="ECO:0000256" key="3">
    <source>
        <dbReference type="ARBA" id="ARBA00022840"/>
    </source>
</evidence>
<dbReference type="GO" id="GO:0016887">
    <property type="term" value="F:ATP hydrolysis activity"/>
    <property type="evidence" value="ECO:0007669"/>
    <property type="project" value="InterPro"/>
</dbReference>
<dbReference type="AlphaFoldDB" id="A0A7H8NE09"/>
<dbReference type="SUPFAM" id="SSF52540">
    <property type="entry name" value="P-loop containing nucleoside triphosphate hydrolases"/>
    <property type="match status" value="1"/>
</dbReference>
<dbReference type="Pfam" id="PF00005">
    <property type="entry name" value="ABC_tran"/>
    <property type="match status" value="1"/>
</dbReference>
<evidence type="ECO:0000259" key="6">
    <source>
        <dbReference type="PROSITE" id="PS50893"/>
    </source>
</evidence>
<dbReference type="GO" id="GO:0043190">
    <property type="term" value="C:ATP-binding cassette (ABC) transporter complex"/>
    <property type="evidence" value="ECO:0007669"/>
    <property type="project" value="InterPro"/>
</dbReference>
<evidence type="ECO:0000313" key="8">
    <source>
        <dbReference type="Proteomes" id="UP000509303"/>
    </source>
</evidence>
<sequence>MTLPSKRQAENREGGQPDRPAPGDAAPGGTERAGAAERPSRTGWWRRDGAWSDGARGAGASGDGARGTEHGARGVDEGARGAQGVRGEQGEPGERLLRLDGVTVRFRDRVALDAVSLDVTERQTVCVLGPSGSGKSTLLRVVAGLQAADAGQVWLAGRDQAGVPAHRRGVGLMFQDHQLFPQRDVAGNVAFGLRMRRAGRGEADRTVAELLDLVGLPGAQRRAITALSGGEQQRVALARALAPRPKLLMLDEPLGQLDRSLRERLVVELRQMFRQLGMTVLAVTHDQGEAFALADRVVVMRDGLIAQVGTPLEVWQRPASEFVARFLGFDNVVDATVQGASAVTPWGEVPVPVGTSTGTCQLLVRPTGVRLTSADDGLPCVVRARTFRGGLGVSLLLQPERGPTLEAACSLREAPAEGDQVRVAFLAEDVVILGGTE</sequence>
<evidence type="ECO:0000313" key="7">
    <source>
        <dbReference type="EMBL" id="QKW52681.1"/>
    </source>
</evidence>
<feature type="domain" description="ABC transporter" evidence="6">
    <location>
        <begin position="97"/>
        <end position="327"/>
    </location>
</feature>
<dbReference type="PROSITE" id="PS50893">
    <property type="entry name" value="ABC_TRANSPORTER_2"/>
    <property type="match status" value="1"/>
</dbReference>
<dbReference type="InterPro" id="IPR003593">
    <property type="entry name" value="AAA+_ATPase"/>
</dbReference>
<feature type="compositionally biased region" description="Basic and acidic residues" evidence="5">
    <location>
        <begin position="34"/>
        <end position="50"/>
    </location>
</feature>
<feature type="compositionally biased region" description="Gly residues" evidence="5">
    <location>
        <begin position="56"/>
        <end position="65"/>
    </location>
</feature>
<dbReference type="EC" id="7.6.2.9" evidence="4"/>
<dbReference type="SUPFAM" id="SSF50331">
    <property type="entry name" value="MOP-like"/>
    <property type="match status" value="1"/>
</dbReference>
<protein>
    <recommendedName>
        <fullName evidence="4">ABC-type quaternary amine transporter</fullName>
        <ecNumber evidence="4">7.6.2.9</ecNumber>
    </recommendedName>
</protein>
<dbReference type="Pfam" id="PF08402">
    <property type="entry name" value="TOBE_2"/>
    <property type="match status" value="1"/>
</dbReference>
<proteinExistence type="predicted"/>
<dbReference type="GO" id="GO:0015418">
    <property type="term" value="F:ABC-type quaternary ammonium compound transporting activity"/>
    <property type="evidence" value="ECO:0007669"/>
    <property type="project" value="UniProtKB-EC"/>
</dbReference>
<dbReference type="FunFam" id="3.40.50.300:FF:000425">
    <property type="entry name" value="Probable ABC transporter, ATP-binding subunit"/>
    <property type="match status" value="1"/>
</dbReference>
<feature type="compositionally biased region" description="Basic and acidic residues" evidence="5">
    <location>
        <begin position="66"/>
        <end position="79"/>
    </location>
</feature>
<dbReference type="InterPro" id="IPR013611">
    <property type="entry name" value="Transp-assoc_OB_typ2"/>
</dbReference>
<evidence type="ECO:0000256" key="4">
    <source>
        <dbReference type="ARBA" id="ARBA00066388"/>
    </source>
</evidence>
<dbReference type="GO" id="GO:0005524">
    <property type="term" value="F:ATP binding"/>
    <property type="evidence" value="ECO:0007669"/>
    <property type="project" value="UniProtKB-KW"/>
</dbReference>
<keyword evidence="2" id="KW-0547">Nucleotide-binding</keyword>
<dbReference type="PANTHER" id="PTHR42781:SF4">
    <property type="entry name" value="SPERMIDINE_PUTRESCINE IMPORT ATP-BINDING PROTEIN POTA"/>
    <property type="match status" value="1"/>
</dbReference>
<gene>
    <name evidence="7" type="ORF">HUT08_27630</name>
</gene>
<dbReference type="InterPro" id="IPR017871">
    <property type="entry name" value="ABC_transporter-like_CS"/>
</dbReference>
<dbReference type="PROSITE" id="PS00211">
    <property type="entry name" value="ABC_TRANSPORTER_1"/>
    <property type="match status" value="1"/>
</dbReference>
<accession>A0A7H8NE09</accession>
<dbReference type="SMART" id="SM00382">
    <property type="entry name" value="AAA"/>
    <property type="match status" value="1"/>
</dbReference>
<feature type="compositionally biased region" description="Basic and acidic residues" evidence="5">
    <location>
        <begin position="7"/>
        <end position="16"/>
    </location>
</feature>
<dbReference type="EMBL" id="CP054929">
    <property type="protein sequence ID" value="QKW52681.1"/>
    <property type="molecule type" value="Genomic_DNA"/>
</dbReference>
<organism evidence="7 8">
    <name type="scientific">Streptomyces buecherae</name>
    <dbReference type="NCBI Taxonomy" id="2763006"/>
    <lineage>
        <taxon>Bacteria</taxon>
        <taxon>Bacillati</taxon>
        <taxon>Actinomycetota</taxon>
        <taxon>Actinomycetes</taxon>
        <taxon>Kitasatosporales</taxon>
        <taxon>Streptomycetaceae</taxon>
        <taxon>Streptomyces</taxon>
    </lineage>
</organism>
<evidence type="ECO:0000256" key="2">
    <source>
        <dbReference type="ARBA" id="ARBA00022741"/>
    </source>
</evidence>
<keyword evidence="8" id="KW-1185">Reference proteome</keyword>
<dbReference type="Gene3D" id="3.40.50.300">
    <property type="entry name" value="P-loop containing nucleotide triphosphate hydrolases"/>
    <property type="match status" value="1"/>
</dbReference>
<reference evidence="7 8" key="1">
    <citation type="submission" date="2020-06" db="EMBL/GenBank/DDBJ databases">
        <title>Genome mining for natural products.</title>
        <authorList>
            <person name="Zhang B."/>
            <person name="Shi J."/>
            <person name="Ge H."/>
        </authorList>
    </citation>
    <scope>NUCLEOTIDE SEQUENCE [LARGE SCALE GENOMIC DNA]</scope>
    <source>
        <strain evidence="7 8">NA00687</strain>
    </source>
</reference>
<dbReference type="InterPro" id="IPR003439">
    <property type="entry name" value="ABC_transporter-like_ATP-bd"/>
</dbReference>
<evidence type="ECO:0000256" key="5">
    <source>
        <dbReference type="SAM" id="MobiDB-lite"/>
    </source>
</evidence>
<name>A0A7H8NE09_9ACTN</name>
<evidence type="ECO:0000256" key="1">
    <source>
        <dbReference type="ARBA" id="ARBA00022448"/>
    </source>
</evidence>